<dbReference type="Proteomes" id="UP001157156">
    <property type="component" value="Unassembled WGS sequence"/>
</dbReference>
<dbReference type="Proteomes" id="UP000319828">
    <property type="component" value="Unassembled WGS sequence"/>
</dbReference>
<evidence type="ECO:0000256" key="6">
    <source>
        <dbReference type="ARBA" id="ARBA00023136"/>
    </source>
</evidence>
<keyword evidence="5 7" id="KW-1133">Transmembrane helix</keyword>
<dbReference type="GO" id="GO:0005886">
    <property type="term" value="C:plasma membrane"/>
    <property type="evidence" value="ECO:0007669"/>
    <property type="project" value="UniProtKB-SubCell"/>
</dbReference>
<evidence type="ECO:0000256" key="7">
    <source>
        <dbReference type="HAMAP-Rule" id="MF_01147"/>
    </source>
</evidence>
<evidence type="ECO:0000313" key="10">
    <source>
        <dbReference type="Proteomes" id="UP000319828"/>
    </source>
</evidence>
<keyword evidence="6 7" id="KW-0472">Membrane</keyword>
<reference evidence="9 10" key="3">
    <citation type="submission" date="2019-07" db="EMBL/GenBank/DDBJ databases">
        <title>The draft genome sequence of Vibrio algivorus M1486.</title>
        <authorList>
            <person name="Meng X."/>
        </authorList>
    </citation>
    <scope>NUCLEOTIDE SEQUENCE [LARGE SCALE GENOMIC DNA]</scope>
    <source>
        <strain evidence="9 10">M1486</strain>
    </source>
</reference>
<feature type="transmembrane region" description="Helical" evidence="7">
    <location>
        <begin position="23"/>
        <end position="40"/>
    </location>
</feature>
<dbReference type="Pfam" id="PF01790">
    <property type="entry name" value="LGT"/>
    <property type="match status" value="1"/>
</dbReference>
<evidence type="ECO:0000256" key="2">
    <source>
        <dbReference type="ARBA" id="ARBA00022475"/>
    </source>
</evidence>
<feature type="transmembrane region" description="Helical" evidence="7">
    <location>
        <begin position="178"/>
        <end position="196"/>
    </location>
</feature>
<protein>
    <recommendedName>
        <fullName evidence="7">Phosphatidylglycerol--prolipoprotein diacylglyceryl transferase</fullName>
        <ecNumber evidence="7">2.5.1.145</ecNumber>
    </recommendedName>
</protein>
<dbReference type="EMBL" id="BSPV01000010">
    <property type="protein sequence ID" value="GLT16075.1"/>
    <property type="molecule type" value="Genomic_DNA"/>
</dbReference>
<reference evidence="11" key="2">
    <citation type="journal article" date="2019" name="Int. J. Syst. Evol. Microbiol.">
        <title>The Global Catalogue of Microorganisms (GCM) 10K type strain sequencing project: providing services to taxonomists for standard genome sequencing and annotation.</title>
        <authorList>
            <consortium name="The Broad Institute Genomics Platform"/>
            <consortium name="The Broad Institute Genome Sequencing Center for Infectious Disease"/>
            <person name="Wu L."/>
            <person name="Ma J."/>
        </authorList>
    </citation>
    <scope>NUCLEOTIDE SEQUENCE [LARGE SCALE GENOMIC DNA]</scope>
    <source>
        <strain evidence="11">NBRC 111146</strain>
    </source>
</reference>
<comment type="function">
    <text evidence="7">Catalyzes the transfer of the diacylglyceryl group from phosphatidylglycerol to the sulfhydryl group of the N-terminal cysteine of a prolipoprotein, the first step in the formation of mature lipoproteins.</text>
</comment>
<gene>
    <name evidence="7 8" type="primary">lgt</name>
    <name evidence="9" type="ORF">FOF44_03615</name>
    <name evidence="8" type="ORF">GCM10007931_30500</name>
</gene>
<dbReference type="RefSeq" id="WP_089124811.1">
    <property type="nucleotide sequence ID" value="NZ_BSPV01000010.1"/>
</dbReference>
<feature type="transmembrane region" description="Helical" evidence="7">
    <location>
        <begin position="240"/>
        <end position="259"/>
    </location>
</feature>
<evidence type="ECO:0000256" key="4">
    <source>
        <dbReference type="ARBA" id="ARBA00022692"/>
    </source>
</evidence>
<dbReference type="PANTHER" id="PTHR30589">
    <property type="entry name" value="PROLIPOPROTEIN DIACYLGLYCERYL TRANSFERASE"/>
    <property type="match status" value="1"/>
</dbReference>
<feature type="binding site" evidence="7">
    <location>
        <position position="143"/>
    </location>
    <ligand>
        <name>a 1,2-diacyl-sn-glycero-3-phospho-(1'-sn-glycerol)</name>
        <dbReference type="ChEBI" id="CHEBI:64716"/>
    </ligand>
</feature>
<accession>A0A557PDR6</accession>
<keyword evidence="2 7" id="KW-1003">Cell membrane</keyword>
<comment type="similarity">
    <text evidence="1 7">Belongs to the Lgt family.</text>
</comment>
<dbReference type="HAMAP" id="MF_01147">
    <property type="entry name" value="Lgt"/>
    <property type="match status" value="1"/>
</dbReference>
<dbReference type="EMBL" id="VMKJ01000004">
    <property type="protein sequence ID" value="TVO38791.1"/>
    <property type="molecule type" value="Genomic_DNA"/>
</dbReference>
<comment type="pathway">
    <text evidence="7">Protein modification; lipoprotein biosynthesis (diacylglyceryl transfer).</text>
</comment>
<dbReference type="InterPro" id="IPR001640">
    <property type="entry name" value="Lgt"/>
</dbReference>
<evidence type="ECO:0000256" key="3">
    <source>
        <dbReference type="ARBA" id="ARBA00022679"/>
    </source>
</evidence>
<dbReference type="NCBIfam" id="TIGR00544">
    <property type="entry name" value="lgt"/>
    <property type="match status" value="1"/>
</dbReference>
<comment type="subcellular location">
    <subcellularLocation>
        <location evidence="7">Cell membrane</location>
        <topology evidence="7">Multi-pass membrane protein</topology>
    </subcellularLocation>
</comment>
<evidence type="ECO:0000313" key="9">
    <source>
        <dbReference type="EMBL" id="TVO38791.1"/>
    </source>
</evidence>
<dbReference type="PANTHER" id="PTHR30589:SF0">
    <property type="entry name" value="PHOSPHATIDYLGLYCEROL--PROLIPOPROTEIN DIACYLGLYCERYL TRANSFERASE"/>
    <property type="match status" value="1"/>
</dbReference>
<evidence type="ECO:0000313" key="11">
    <source>
        <dbReference type="Proteomes" id="UP001157156"/>
    </source>
</evidence>
<name>A0A557PDR6_9VIBR</name>
<dbReference type="EC" id="2.5.1.145" evidence="7"/>
<reference evidence="8" key="4">
    <citation type="submission" date="2023-01" db="EMBL/GenBank/DDBJ databases">
        <title>Draft genome sequence of Vibrio algivorus strain NBRC 111146.</title>
        <authorList>
            <person name="Sun Q."/>
            <person name="Mori K."/>
        </authorList>
    </citation>
    <scope>NUCLEOTIDE SEQUENCE</scope>
    <source>
        <strain evidence="8">NBRC 111146</strain>
    </source>
</reference>
<evidence type="ECO:0000313" key="8">
    <source>
        <dbReference type="EMBL" id="GLT16075.1"/>
    </source>
</evidence>
<dbReference type="GO" id="GO:0042158">
    <property type="term" value="P:lipoprotein biosynthetic process"/>
    <property type="evidence" value="ECO:0007669"/>
    <property type="project" value="UniProtKB-UniRule"/>
</dbReference>
<comment type="caution">
    <text evidence="9">The sequence shown here is derived from an EMBL/GenBank/DDBJ whole genome shotgun (WGS) entry which is preliminary data.</text>
</comment>
<evidence type="ECO:0000256" key="5">
    <source>
        <dbReference type="ARBA" id="ARBA00022989"/>
    </source>
</evidence>
<keyword evidence="11" id="KW-1185">Reference proteome</keyword>
<dbReference type="GO" id="GO:0008961">
    <property type="term" value="F:phosphatidylglycerol-prolipoprotein diacylglyceryl transferase activity"/>
    <property type="evidence" value="ECO:0007669"/>
    <property type="project" value="UniProtKB-UniRule"/>
</dbReference>
<dbReference type="PROSITE" id="PS01311">
    <property type="entry name" value="LGT"/>
    <property type="match status" value="1"/>
</dbReference>
<comment type="catalytic activity">
    <reaction evidence="7">
        <text>L-cysteinyl-[prolipoprotein] + a 1,2-diacyl-sn-glycero-3-phospho-(1'-sn-glycerol) = an S-1,2-diacyl-sn-glyceryl-L-cysteinyl-[prolipoprotein] + sn-glycerol 1-phosphate + H(+)</text>
        <dbReference type="Rhea" id="RHEA:56712"/>
        <dbReference type="Rhea" id="RHEA-COMP:14679"/>
        <dbReference type="Rhea" id="RHEA-COMP:14680"/>
        <dbReference type="ChEBI" id="CHEBI:15378"/>
        <dbReference type="ChEBI" id="CHEBI:29950"/>
        <dbReference type="ChEBI" id="CHEBI:57685"/>
        <dbReference type="ChEBI" id="CHEBI:64716"/>
        <dbReference type="ChEBI" id="CHEBI:140658"/>
        <dbReference type="EC" id="2.5.1.145"/>
    </reaction>
</comment>
<feature type="transmembrane region" description="Helical" evidence="7">
    <location>
        <begin position="100"/>
        <end position="117"/>
    </location>
</feature>
<reference evidence="8" key="1">
    <citation type="journal article" date="2014" name="Int. J. Syst. Evol. Microbiol.">
        <title>Complete genome of a new Firmicutes species belonging to the dominant human colonic microbiota ('Ruminococcus bicirculans') reveals two chromosomes and a selective capacity to utilize plant glucans.</title>
        <authorList>
            <consortium name="NISC Comparative Sequencing Program"/>
            <person name="Wegmann U."/>
            <person name="Louis P."/>
            <person name="Goesmann A."/>
            <person name="Henrissat B."/>
            <person name="Duncan S.H."/>
            <person name="Flint H.J."/>
        </authorList>
    </citation>
    <scope>NUCLEOTIDE SEQUENCE</scope>
    <source>
        <strain evidence="8">NBRC 111146</strain>
    </source>
</reference>
<feature type="transmembrane region" description="Helical" evidence="7">
    <location>
        <begin position="124"/>
        <end position="144"/>
    </location>
</feature>
<keyword evidence="9" id="KW-0449">Lipoprotein</keyword>
<organism evidence="9 10">
    <name type="scientific">Vibrio algivorus</name>
    <dbReference type="NCBI Taxonomy" id="1667024"/>
    <lineage>
        <taxon>Bacteria</taxon>
        <taxon>Pseudomonadati</taxon>
        <taxon>Pseudomonadota</taxon>
        <taxon>Gammaproteobacteria</taxon>
        <taxon>Vibrionales</taxon>
        <taxon>Vibrionaceae</taxon>
        <taxon>Vibrio</taxon>
    </lineage>
</organism>
<proteinExistence type="inferred from homology"/>
<feature type="transmembrane region" description="Helical" evidence="7">
    <location>
        <begin position="203"/>
        <end position="220"/>
    </location>
</feature>
<dbReference type="UniPathway" id="UPA00664"/>
<keyword evidence="4 7" id="KW-0812">Transmembrane</keyword>
<sequence>MSQGFLVFPQIDPIIFSIGPIGVRWYGLMYLLGFAFAMYVANKRADKPGSGWTREQVSDLLFAGFLGVVLGGRIGYVLFYGFDYWMEDPLYLFKVWTGGMSFHGGLLGVITAMLWYARKNQRTFFGVADFIAPLVPFGLGAGRIGNFINGELWGRVTDVPWAMIFPTGGPYPRHPSQLYEFLLEGVVLFFILNWFIRKPRPAGAVSGLFLMGYGVFRFSVEFVRQPDAQLGLFDNFISMGQILSAPMIIIGALIMVWSYKTQQPTTYPNEKATKPAKGK</sequence>
<keyword evidence="3 7" id="KW-0808">Transferase</keyword>
<evidence type="ECO:0000256" key="1">
    <source>
        <dbReference type="ARBA" id="ARBA00007150"/>
    </source>
</evidence>
<feature type="transmembrane region" description="Helical" evidence="7">
    <location>
        <begin position="60"/>
        <end position="80"/>
    </location>
</feature>
<dbReference type="OrthoDB" id="871140at2"/>
<dbReference type="AlphaFoldDB" id="A0A557PDR6"/>